<evidence type="ECO:0000259" key="2">
    <source>
        <dbReference type="PROSITE" id="PS50110"/>
    </source>
</evidence>
<dbReference type="PROSITE" id="PS50110">
    <property type="entry name" value="RESPONSE_REGULATORY"/>
    <property type="match status" value="1"/>
</dbReference>
<feature type="domain" description="Response regulatory" evidence="2">
    <location>
        <begin position="4"/>
        <end position="118"/>
    </location>
</feature>
<feature type="modified residue" description="4-aspartylphosphate" evidence="1">
    <location>
        <position position="55"/>
    </location>
</feature>
<evidence type="ECO:0000313" key="4">
    <source>
        <dbReference type="EMBL" id="OIJ22566.1"/>
    </source>
</evidence>
<evidence type="ECO:0000313" key="6">
    <source>
        <dbReference type="Proteomes" id="UP000180175"/>
    </source>
</evidence>
<dbReference type="Pfam" id="PF04397">
    <property type="entry name" value="LytTR"/>
    <property type="match status" value="1"/>
</dbReference>
<dbReference type="Gene3D" id="2.40.50.40">
    <property type="match status" value="1"/>
</dbReference>
<dbReference type="PANTHER" id="PTHR37299:SF1">
    <property type="entry name" value="STAGE 0 SPORULATION PROTEIN A HOMOLOG"/>
    <property type="match status" value="1"/>
</dbReference>
<accession>A0A1S2MDB4</accession>
<dbReference type="InterPro" id="IPR007492">
    <property type="entry name" value="LytTR_DNA-bd_dom"/>
</dbReference>
<dbReference type="SMART" id="SM00448">
    <property type="entry name" value="REC"/>
    <property type="match status" value="1"/>
</dbReference>
<reference evidence="5 6" key="3">
    <citation type="journal article" date="2019" name="Int. J. Syst. Evol. Microbiol.">
        <title>Anaerobacillus isosaccharinicus sp. nov., an alkaliphilic bacterium which degrades isosaccharinic acid.</title>
        <authorList>
            <person name="Bassil N.M."/>
            <person name="Lloyd J.R."/>
        </authorList>
    </citation>
    <scope>NUCLEOTIDE SEQUENCE [LARGE SCALE GENOMIC DNA]</scope>
    <source>
        <strain evidence="5 6">NB2006</strain>
    </source>
</reference>
<dbReference type="Pfam" id="PF00072">
    <property type="entry name" value="Response_reg"/>
    <property type="match status" value="1"/>
</dbReference>
<dbReference type="InterPro" id="IPR011006">
    <property type="entry name" value="CheY-like_superfamily"/>
</dbReference>
<keyword evidence="1" id="KW-0597">Phosphoprotein</keyword>
<dbReference type="PANTHER" id="PTHR37299">
    <property type="entry name" value="TRANSCRIPTIONAL REGULATOR-RELATED"/>
    <property type="match status" value="1"/>
</dbReference>
<evidence type="ECO:0000259" key="3">
    <source>
        <dbReference type="PROSITE" id="PS50930"/>
    </source>
</evidence>
<evidence type="ECO:0000313" key="5">
    <source>
        <dbReference type="EMBL" id="QOY38266.1"/>
    </source>
</evidence>
<organism evidence="4 6">
    <name type="scientific">Anaerobacillus isosaccharinicus</name>
    <dbReference type="NCBI Taxonomy" id="1532552"/>
    <lineage>
        <taxon>Bacteria</taxon>
        <taxon>Bacillati</taxon>
        <taxon>Bacillota</taxon>
        <taxon>Bacilli</taxon>
        <taxon>Bacillales</taxon>
        <taxon>Bacillaceae</taxon>
        <taxon>Anaerobacillus</taxon>
    </lineage>
</organism>
<feature type="domain" description="HTH LytTR-type" evidence="3">
    <location>
        <begin position="138"/>
        <end position="242"/>
    </location>
</feature>
<dbReference type="OrthoDB" id="9809318at2"/>
<reference evidence="4 6" key="1">
    <citation type="submission" date="2016-10" db="EMBL/GenBank/DDBJ databases">
        <title>Draft genome sequences of four alkaliphilic bacteria belonging to the Anaerobacillus genus.</title>
        <authorList>
            <person name="Bassil N.M."/>
            <person name="Lloyd J.R."/>
        </authorList>
    </citation>
    <scope>NUCLEOTIDE SEQUENCE [LARGE SCALE GENOMIC DNA]</scope>
    <source>
        <strain evidence="4 6">NB2006</strain>
    </source>
</reference>
<dbReference type="EMBL" id="CP063356">
    <property type="protein sequence ID" value="QOY38266.1"/>
    <property type="molecule type" value="Genomic_DNA"/>
</dbReference>
<proteinExistence type="predicted"/>
<dbReference type="Gene3D" id="2.20.25.10">
    <property type="match status" value="1"/>
</dbReference>
<name>A0A1S2MDB4_9BACI</name>
<dbReference type="KEGG" id="aia:AWH56_012420"/>
<dbReference type="GO" id="GO:0003677">
    <property type="term" value="F:DNA binding"/>
    <property type="evidence" value="ECO:0007669"/>
    <property type="project" value="InterPro"/>
</dbReference>
<dbReference type="InterPro" id="IPR046947">
    <property type="entry name" value="LytR-like"/>
</dbReference>
<dbReference type="AlphaFoldDB" id="A0A1S2MDB4"/>
<dbReference type="InterPro" id="IPR001789">
    <property type="entry name" value="Sig_transdc_resp-reg_receiver"/>
</dbReference>
<reference evidence="5 6" key="2">
    <citation type="journal article" date="2017" name="Genome Announc.">
        <title>Draft Genome Sequences of Four Alkaliphilic Bacteria Belonging to the Anaerobacillus Genus.</title>
        <authorList>
            <person name="Bassil N.M."/>
            <person name="Lloyd J.R."/>
        </authorList>
    </citation>
    <scope>NUCLEOTIDE SEQUENCE [LARGE SCALE GENOMIC DNA]</scope>
    <source>
        <strain evidence="5 6">NB2006</strain>
    </source>
</reference>
<dbReference type="SUPFAM" id="SSF52172">
    <property type="entry name" value="CheY-like"/>
    <property type="match status" value="1"/>
</dbReference>
<evidence type="ECO:0000256" key="1">
    <source>
        <dbReference type="PROSITE-ProRule" id="PRU00169"/>
    </source>
</evidence>
<dbReference type="EMBL" id="LQXD01000050">
    <property type="protein sequence ID" value="OIJ22566.1"/>
    <property type="molecule type" value="Genomic_DNA"/>
</dbReference>
<dbReference type="Gene3D" id="3.40.50.2300">
    <property type="match status" value="1"/>
</dbReference>
<keyword evidence="6" id="KW-1185">Reference proteome</keyword>
<dbReference type="SMART" id="SM00850">
    <property type="entry name" value="LytTR"/>
    <property type="match status" value="1"/>
</dbReference>
<dbReference type="GO" id="GO:0000156">
    <property type="term" value="F:phosphorelay response regulator activity"/>
    <property type="evidence" value="ECO:0007669"/>
    <property type="project" value="InterPro"/>
</dbReference>
<gene>
    <name evidence="5" type="ORF">AWH56_012420</name>
    <name evidence="4" type="ORF">AWH56_05660</name>
</gene>
<dbReference type="PROSITE" id="PS50930">
    <property type="entry name" value="HTH_LYTTR"/>
    <property type="match status" value="1"/>
</dbReference>
<protein>
    <submittedName>
        <fullName evidence="5">Response regulator transcription factor</fullName>
    </submittedName>
</protein>
<dbReference type="RefSeq" id="WP_071316203.1">
    <property type="nucleotide sequence ID" value="NZ_CP063356.2"/>
</dbReference>
<reference evidence="5" key="4">
    <citation type="submission" date="2020-10" db="EMBL/GenBank/DDBJ databases">
        <authorList>
            <person name="Bassil N.M."/>
            <person name="Lloyd J.R."/>
        </authorList>
    </citation>
    <scope>NUCLEOTIDE SEQUENCE</scope>
    <source>
        <strain evidence="5">NB2006</strain>
    </source>
</reference>
<dbReference type="Proteomes" id="UP000180175">
    <property type="component" value="Chromosome"/>
</dbReference>
<sequence length="242" mass="28243">MLLQVMIVDDESHICMELEYTLKQFKELEIIGICSSTEDALEVISQSKPDIILLDISMPGMDGIKLGRYLKKIEDPPYIIYITAYEEYAVDAFKIGAKGYLLKPFSDEDINEIIRYAINELGERKTPIIERKKLFTRISGELDGKFYLLDQEDITMAYAQQRNVYFKANGKDYKTHFLLSELEKNLNPNMFFRCHRGYVINLYKIKEITPWFNNTYLLKMDDQSEAPVSRNFIKELKSIIGL</sequence>